<keyword evidence="2" id="KW-1133">Transmembrane helix</keyword>
<keyword evidence="1" id="KW-0677">Repeat</keyword>
<dbReference type="SUPFAM" id="SSF141571">
    <property type="entry name" value="Pentapeptide repeat-like"/>
    <property type="match status" value="1"/>
</dbReference>
<keyword evidence="2" id="KW-0472">Membrane</keyword>
<dbReference type="AlphaFoldDB" id="A0A4R3JGB0"/>
<comment type="caution">
    <text evidence="3">The sequence shown here is derived from an EMBL/GenBank/DDBJ whole genome shotgun (WGS) entry which is preliminary data.</text>
</comment>
<proteinExistence type="predicted"/>
<dbReference type="Pfam" id="PF00805">
    <property type="entry name" value="Pentapeptide"/>
    <property type="match status" value="2"/>
</dbReference>
<keyword evidence="4" id="KW-1185">Reference proteome</keyword>
<keyword evidence="2" id="KW-0812">Transmembrane</keyword>
<evidence type="ECO:0000313" key="4">
    <source>
        <dbReference type="Proteomes" id="UP000295696"/>
    </source>
</evidence>
<feature type="transmembrane region" description="Helical" evidence="2">
    <location>
        <begin position="20"/>
        <end position="40"/>
    </location>
</feature>
<evidence type="ECO:0000256" key="1">
    <source>
        <dbReference type="ARBA" id="ARBA00022737"/>
    </source>
</evidence>
<evidence type="ECO:0000313" key="3">
    <source>
        <dbReference type="EMBL" id="TCS63760.1"/>
    </source>
</evidence>
<dbReference type="RefSeq" id="WP_132244590.1">
    <property type="nucleotide sequence ID" value="NZ_SLZU01000006.1"/>
</dbReference>
<sequence>MIEFGTGEVSIVSSAFWGAAAYGGIVLAILVVTTLLLQVGSPERKPFDSLQTRLGVAGIPLGLFLIVSLLWLAILLILVAGLFGLIWQILWETVPNKGETTSVWEWRFLLVQLTALTTVLGAVVAFPLTLGRLKLTRDQTKTLEEQKEIAVQGHITDRINKAVEGLGASKEVNRLGRNILYTLDGDMHRDFEWKDAPIKLHRGAALDAENTLNWTNVALSEPNLEVRIGAIYALERIAKDSHDDHISVMEILCAYIRHNAPKTGVKPLDQLVTPELAKKSFRKIRNVTTHWLNARGKPRSDIQTALTVLGRRTLVQRELEKSFSANQGPVGFRLDLRGCDLSNAQLDRTHFDYALFEGTLLDGASFKGAELRSAGLRDASLIATEFSGADLSEAYLIDTPLTLARFERATLKRTKLVRVHLDQTNSCKGCDFTGAGLASASLPAQERKAWKHKVFEGKIENRNSSWGYRSLVDAEKTGWRAFEVRWGIWMDRNGYKNVHSRPLLKHHDRRKIIEAT</sequence>
<organism evidence="3 4">
    <name type="scientific">Primorskyibacter sedentarius</name>
    <dbReference type="NCBI Taxonomy" id="745311"/>
    <lineage>
        <taxon>Bacteria</taxon>
        <taxon>Pseudomonadati</taxon>
        <taxon>Pseudomonadota</taxon>
        <taxon>Alphaproteobacteria</taxon>
        <taxon>Rhodobacterales</taxon>
        <taxon>Roseobacteraceae</taxon>
        <taxon>Primorskyibacter</taxon>
    </lineage>
</organism>
<evidence type="ECO:0000256" key="2">
    <source>
        <dbReference type="SAM" id="Phobius"/>
    </source>
</evidence>
<name>A0A4R3JGB0_9RHOB</name>
<dbReference type="EMBL" id="SLZU01000006">
    <property type="protein sequence ID" value="TCS63760.1"/>
    <property type="molecule type" value="Genomic_DNA"/>
</dbReference>
<dbReference type="Proteomes" id="UP000295696">
    <property type="component" value="Unassembled WGS sequence"/>
</dbReference>
<dbReference type="PANTHER" id="PTHR47485:SF1">
    <property type="entry name" value="THYLAKOID LUMENAL 17.4 KDA PROTEIN, CHLOROPLASTIC"/>
    <property type="match status" value="1"/>
</dbReference>
<dbReference type="OrthoDB" id="7837851at2"/>
<feature type="transmembrane region" description="Helical" evidence="2">
    <location>
        <begin position="61"/>
        <end position="89"/>
    </location>
</feature>
<accession>A0A4R3JGB0</accession>
<dbReference type="InterPro" id="IPR001646">
    <property type="entry name" value="5peptide_repeat"/>
</dbReference>
<reference evidence="3 4" key="1">
    <citation type="submission" date="2019-03" db="EMBL/GenBank/DDBJ databases">
        <title>Genomic Encyclopedia of Type Strains, Phase IV (KMG-IV): sequencing the most valuable type-strain genomes for metagenomic binning, comparative biology and taxonomic classification.</title>
        <authorList>
            <person name="Goeker M."/>
        </authorList>
    </citation>
    <scope>NUCLEOTIDE SEQUENCE [LARGE SCALE GENOMIC DNA]</scope>
    <source>
        <strain evidence="3 4">DSM 104836</strain>
    </source>
</reference>
<dbReference type="Gene3D" id="2.160.20.80">
    <property type="entry name" value="E3 ubiquitin-protein ligase SopA"/>
    <property type="match status" value="1"/>
</dbReference>
<dbReference type="PANTHER" id="PTHR47485">
    <property type="entry name" value="THYLAKOID LUMENAL 17.4 KDA PROTEIN, CHLOROPLASTIC"/>
    <property type="match status" value="1"/>
</dbReference>
<feature type="transmembrane region" description="Helical" evidence="2">
    <location>
        <begin position="109"/>
        <end position="131"/>
    </location>
</feature>
<protein>
    <submittedName>
        <fullName evidence="3">Pentapeptide repeat protein</fullName>
    </submittedName>
</protein>
<gene>
    <name evidence="3" type="ORF">EDD52_10627</name>
</gene>